<evidence type="ECO:0000313" key="5">
    <source>
        <dbReference type="EMBL" id="SPT96308.1"/>
    </source>
</evidence>
<proteinExistence type="inferred from homology"/>
<evidence type="ECO:0000259" key="3">
    <source>
        <dbReference type="Pfam" id="PF00149"/>
    </source>
</evidence>
<dbReference type="GO" id="GO:0000166">
    <property type="term" value="F:nucleotide binding"/>
    <property type="evidence" value="ECO:0007669"/>
    <property type="project" value="UniProtKB-KW"/>
</dbReference>
<evidence type="ECO:0000256" key="1">
    <source>
        <dbReference type="ARBA" id="ARBA00022729"/>
    </source>
</evidence>
<dbReference type="PIRSF" id="PIRSF036361">
    <property type="entry name" value="YunD"/>
    <property type="match status" value="1"/>
</dbReference>
<reference evidence="5 6" key="1">
    <citation type="submission" date="2018-06" db="EMBL/GenBank/DDBJ databases">
        <authorList>
            <consortium name="Pathogen Informatics"/>
            <person name="Doyle S."/>
        </authorList>
    </citation>
    <scope>NUCLEOTIDE SEQUENCE [LARGE SCALE GENOMIC DNA]</scope>
    <source>
        <strain evidence="5 6">NCTC7582</strain>
    </source>
</reference>
<dbReference type="STRING" id="1421.A2J09_14285"/>
<dbReference type="Gene3D" id="3.60.21.10">
    <property type="match status" value="1"/>
</dbReference>
<dbReference type="InterPro" id="IPR029052">
    <property type="entry name" value="Metallo-depent_PP-like"/>
</dbReference>
<dbReference type="EMBL" id="UAQE01000001">
    <property type="protein sequence ID" value="SPT96308.1"/>
    <property type="molecule type" value="Genomic_DNA"/>
</dbReference>
<dbReference type="Pfam" id="PF02872">
    <property type="entry name" value="5_nucleotid_C"/>
    <property type="match status" value="1"/>
</dbReference>
<dbReference type="AlphaFoldDB" id="A0A2X0XRF1"/>
<evidence type="ECO:0000259" key="4">
    <source>
        <dbReference type="Pfam" id="PF02872"/>
    </source>
</evidence>
<dbReference type="GO" id="GO:0009166">
    <property type="term" value="P:nucleotide catabolic process"/>
    <property type="evidence" value="ECO:0007669"/>
    <property type="project" value="InterPro"/>
</dbReference>
<dbReference type="PANTHER" id="PTHR11575:SF23">
    <property type="entry name" value="5-NUCLEOTIDASE FAMILY PROTEIN"/>
    <property type="match status" value="1"/>
</dbReference>
<dbReference type="CDD" id="cd00845">
    <property type="entry name" value="MPP_UshA_N_like"/>
    <property type="match status" value="1"/>
</dbReference>
<keyword evidence="2" id="KW-0378">Hydrolase</keyword>
<dbReference type="InterPro" id="IPR011240">
    <property type="entry name" value="Pesterase_YunD"/>
</dbReference>
<gene>
    <name evidence="5" type="primary">yfkN_1</name>
    <name evidence="5" type="ORF">NCTC7582_00455</name>
</gene>
<organism evidence="5 6">
    <name type="scientific">Lysinibacillus capsici</name>
    <dbReference type="NCBI Taxonomy" id="2115968"/>
    <lineage>
        <taxon>Bacteria</taxon>
        <taxon>Bacillati</taxon>
        <taxon>Bacillota</taxon>
        <taxon>Bacilli</taxon>
        <taxon>Bacillales</taxon>
        <taxon>Bacillaceae</taxon>
        <taxon>Lysinibacillus</taxon>
    </lineage>
</organism>
<feature type="domain" description="Calcineurin-like phosphoesterase" evidence="3">
    <location>
        <begin position="6"/>
        <end position="205"/>
    </location>
</feature>
<dbReference type="InterPro" id="IPR004843">
    <property type="entry name" value="Calcineurin-like_PHP"/>
</dbReference>
<protein>
    <submittedName>
        <fullName evidence="5">Metallophosphoesterase</fullName>
    </submittedName>
</protein>
<evidence type="ECO:0000313" key="6">
    <source>
        <dbReference type="Proteomes" id="UP000251431"/>
    </source>
</evidence>
<dbReference type="SUPFAM" id="SSF55816">
    <property type="entry name" value="5'-nucleotidase (syn. UDP-sugar hydrolase), C-terminal domain"/>
    <property type="match status" value="1"/>
</dbReference>
<dbReference type="GO" id="GO:0008253">
    <property type="term" value="F:5'-nucleotidase activity"/>
    <property type="evidence" value="ECO:0007669"/>
    <property type="project" value="TreeGrafter"/>
</dbReference>
<feature type="domain" description="5'-Nucleotidase C-terminal" evidence="4">
    <location>
        <begin position="287"/>
        <end position="360"/>
    </location>
</feature>
<dbReference type="InterPro" id="IPR036907">
    <property type="entry name" value="5'-Nucleotdase_C_sf"/>
</dbReference>
<name>A0A2X0XRF1_9BACI</name>
<dbReference type="GO" id="GO:0030288">
    <property type="term" value="C:outer membrane-bounded periplasmic space"/>
    <property type="evidence" value="ECO:0007669"/>
    <property type="project" value="TreeGrafter"/>
</dbReference>
<dbReference type="Proteomes" id="UP000251431">
    <property type="component" value="Unassembled WGS sequence"/>
</dbReference>
<dbReference type="InterPro" id="IPR008334">
    <property type="entry name" value="5'-Nucleotdase_C"/>
</dbReference>
<dbReference type="InterPro" id="IPR006179">
    <property type="entry name" value="5_nucleotidase/apyrase"/>
</dbReference>
<dbReference type="RefSeq" id="WP_112116488.1">
    <property type="nucleotide sequence ID" value="NZ_UAQE01000001.1"/>
</dbReference>
<keyword evidence="2" id="KW-0547">Nucleotide-binding</keyword>
<dbReference type="Pfam" id="PF00149">
    <property type="entry name" value="Metallophos"/>
    <property type="match status" value="1"/>
</dbReference>
<sequence length="455" mass="52297">MLEKIHIFHTNDLHSHFKYWPRMQSYVKEMRNKLGNIGETSYLFDVGDHLDRSNIYTEATIGKGNVRLLNEAGYDVVTIGNNEGITLSHEELFHLYDNANFDVVVANVYASHGKKPAWMKPYVILTTAMGTKIGVIAATAMFEVYYEELNWHMDDARSTLLRLAHQLREEVDIVVCLSHLGITEDELLADECPEIDVIFGSHTHHVLPEGKVINGVLLTGGGKFGQYTGHLIIEYDKKLRKIVEKKDTLIHNKDLPIVKNEQKVVQFLEDEGNRILDTPVFTTKKAYNKEWFHYSQLSDLFAHAILEKSGADCALFNAGIFLDGLPKGIVTALDLHRIFPHPINLCTIELSVAEMKEIYMQSKNEEWPYIELKGLGFRGVIFGKILTYGFSMNENRQLLINGKLADQNHIYKLVTLDLFTFGYFYPSFKYAKKQYILPEFLRNIMIDYGQRFFKQ</sequence>
<dbReference type="SUPFAM" id="SSF56300">
    <property type="entry name" value="Metallo-dependent phosphatases"/>
    <property type="match status" value="1"/>
</dbReference>
<dbReference type="PRINTS" id="PR01607">
    <property type="entry name" value="APYRASEFAMLY"/>
</dbReference>
<dbReference type="PANTHER" id="PTHR11575">
    <property type="entry name" value="5'-NUCLEOTIDASE-RELATED"/>
    <property type="match status" value="1"/>
</dbReference>
<dbReference type="Gene3D" id="3.90.780.10">
    <property type="entry name" value="5'-Nucleotidase, C-terminal domain"/>
    <property type="match status" value="1"/>
</dbReference>
<dbReference type="GO" id="GO:0008768">
    <property type="term" value="F:UDP-sugar diphosphatase activity"/>
    <property type="evidence" value="ECO:0007669"/>
    <property type="project" value="TreeGrafter"/>
</dbReference>
<keyword evidence="1" id="KW-0732">Signal</keyword>
<evidence type="ECO:0000256" key="2">
    <source>
        <dbReference type="RuleBase" id="RU362119"/>
    </source>
</evidence>
<accession>A0A2X0XRF1</accession>
<comment type="similarity">
    <text evidence="2">Belongs to the 5'-nucleotidase family.</text>
</comment>